<reference evidence="4" key="1">
    <citation type="journal article" date="2019" name="Curr. Biol.">
        <title>Genome Sequence of Striga asiatica Provides Insight into the Evolution of Plant Parasitism.</title>
        <authorList>
            <person name="Yoshida S."/>
            <person name="Kim S."/>
            <person name="Wafula E.K."/>
            <person name="Tanskanen J."/>
            <person name="Kim Y.M."/>
            <person name="Honaas L."/>
            <person name="Yang Z."/>
            <person name="Spallek T."/>
            <person name="Conn C.E."/>
            <person name="Ichihashi Y."/>
            <person name="Cheong K."/>
            <person name="Cui S."/>
            <person name="Der J.P."/>
            <person name="Gundlach H."/>
            <person name="Jiao Y."/>
            <person name="Hori C."/>
            <person name="Ishida J.K."/>
            <person name="Kasahara H."/>
            <person name="Kiba T."/>
            <person name="Kim M.S."/>
            <person name="Koo N."/>
            <person name="Laohavisit A."/>
            <person name="Lee Y.H."/>
            <person name="Lumba S."/>
            <person name="McCourt P."/>
            <person name="Mortimer J.C."/>
            <person name="Mutuku J.M."/>
            <person name="Nomura T."/>
            <person name="Sasaki-Sekimoto Y."/>
            <person name="Seto Y."/>
            <person name="Wang Y."/>
            <person name="Wakatake T."/>
            <person name="Sakakibara H."/>
            <person name="Demura T."/>
            <person name="Yamaguchi S."/>
            <person name="Yoneyama K."/>
            <person name="Manabe R.I."/>
            <person name="Nelson D.C."/>
            <person name="Schulman A.H."/>
            <person name="Timko M.P."/>
            <person name="dePamphilis C.W."/>
            <person name="Choi D."/>
            <person name="Shirasu K."/>
        </authorList>
    </citation>
    <scope>NUCLEOTIDE SEQUENCE [LARGE SCALE GENOMIC DNA]</scope>
    <source>
        <strain evidence="4">cv. UVA1</strain>
    </source>
</reference>
<keyword evidence="2" id="KW-0732">Signal</keyword>
<feature type="compositionally biased region" description="Low complexity" evidence="1">
    <location>
        <begin position="104"/>
        <end position="119"/>
    </location>
</feature>
<dbReference type="AlphaFoldDB" id="A0A5A7QBW0"/>
<organism evidence="3 4">
    <name type="scientific">Striga asiatica</name>
    <name type="common">Asiatic witchweed</name>
    <name type="synonym">Buchnera asiatica</name>
    <dbReference type="NCBI Taxonomy" id="4170"/>
    <lineage>
        <taxon>Eukaryota</taxon>
        <taxon>Viridiplantae</taxon>
        <taxon>Streptophyta</taxon>
        <taxon>Embryophyta</taxon>
        <taxon>Tracheophyta</taxon>
        <taxon>Spermatophyta</taxon>
        <taxon>Magnoliopsida</taxon>
        <taxon>eudicotyledons</taxon>
        <taxon>Gunneridae</taxon>
        <taxon>Pentapetalae</taxon>
        <taxon>asterids</taxon>
        <taxon>lamiids</taxon>
        <taxon>Lamiales</taxon>
        <taxon>Orobanchaceae</taxon>
        <taxon>Buchnereae</taxon>
        <taxon>Striga</taxon>
    </lineage>
</organism>
<dbReference type="EMBL" id="BKCP01006360">
    <property type="protein sequence ID" value="GER42478.1"/>
    <property type="molecule type" value="Genomic_DNA"/>
</dbReference>
<feature type="signal peptide" evidence="2">
    <location>
        <begin position="1"/>
        <end position="27"/>
    </location>
</feature>
<feature type="compositionally biased region" description="Pro residues" evidence="1">
    <location>
        <begin position="23"/>
        <end position="39"/>
    </location>
</feature>
<name>A0A5A7QBW0_STRAF</name>
<protein>
    <submittedName>
        <fullName evidence="3">WW domain-containing protein</fullName>
    </submittedName>
</protein>
<gene>
    <name evidence="3" type="ORF">STAS_19287</name>
</gene>
<feature type="region of interest" description="Disordered" evidence="1">
    <location>
        <begin position="103"/>
        <end position="128"/>
    </location>
</feature>
<sequence>MVNDQTLASAGLVNLLLPWLPPPPSSALPPSSPPPPPPSASSTAALPPPPPQINPSSAISILSWTSSTNTARFSFCSVYSGHNNIGTLVLTATCGAHDITSKLSNSVDSRSSSSATTSDGGNGSRPENLRSVSLMSLKLTTVAPPFLMEVIILRKNAVAATRRVLDF</sequence>
<comment type="caution">
    <text evidence="3">The sequence shown here is derived from an EMBL/GenBank/DDBJ whole genome shotgun (WGS) entry which is preliminary data.</text>
</comment>
<evidence type="ECO:0000256" key="2">
    <source>
        <dbReference type="SAM" id="SignalP"/>
    </source>
</evidence>
<feature type="chain" id="PRO_5023100156" evidence="2">
    <location>
        <begin position="28"/>
        <end position="167"/>
    </location>
</feature>
<feature type="region of interest" description="Disordered" evidence="1">
    <location>
        <begin position="23"/>
        <end position="52"/>
    </location>
</feature>
<evidence type="ECO:0000256" key="1">
    <source>
        <dbReference type="SAM" id="MobiDB-lite"/>
    </source>
</evidence>
<dbReference type="Proteomes" id="UP000325081">
    <property type="component" value="Unassembled WGS sequence"/>
</dbReference>
<evidence type="ECO:0000313" key="3">
    <source>
        <dbReference type="EMBL" id="GER42478.1"/>
    </source>
</evidence>
<proteinExistence type="predicted"/>
<keyword evidence="4" id="KW-1185">Reference proteome</keyword>
<accession>A0A5A7QBW0</accession>
<evidence type="ECO:0000313" key="4">
    <source>
        <dbReference type="Proteomes" id="UP000325081"/>
    </source>
</evidence>